<dbReference type="PANTHER" id="PTHR42734:SF17">
    <property type="entry name" value="METAL TRANSPORT SYSTEM ATP-BINDING PROTEIN TM_0124-RELATED"/>
    <property type="match status" value="1"/>
</dbReference>
<evidence type="ECO:0000256" key="1">
    <source>
        <dbReference type="ARBA" id="ARBA00004202"/>
    </source>
</evidence>
<dbReference type="GO" id="GO:0016887">
    <property type="term" value="F:ATP hydrolysis activity"/>
    <property type="evidence" value="ECO:0007669"/>
    <property type="project" value="InterPro"/>
</dbReference>
<comment type="similarity">
    <text evidence="2">Belongs to the ABC transporter superfamily.</text>
</comment>
<protein>
    <submittedName>
        <fullName evidence="7">ABC transporter ATP-binding protein</fullName>
    </submittedName>
</protein>
<organism evidence="7 8">
    <name type="scientific">Candidatus Caccopulliclostridium gallistercoris</name>
    <dbReference type="NCBI Taxonomy" id="2840719"/>
    <lineage>
        <taxon>Bacteria</taxon>
        <taxon>Bacillati</taxon>
        <taxon>Bacillota</taxon>
        <taxon>Clostridia</taxon>
        <taxon>Candidatus Caccopulliclostridium</taxon>
    </lineage>
</organism>
<dbReference type="GO" id="GO:0022857">
    <property type="term" value="F:transmembrane transporter activity"/>
    <property type="evidence" value="ECO:0007669"/>
    <property type="project" value="UniProtKB-ARBA"/>
</dbReference>
<dbReference type="GO" id="GO:0005524">
    <property type="term" value="F:ATP binding"/>
    <property type="evidence" value="ECO:0007669"/>
    <property type="project" value="UniProtKB-KW"/>
</dbReference>
<dbReference type="PROSITE" id="PS50893">
    <property type="entry name" value="ABC_TRANSPORTER_2"/>
    <property type="match status" value="1"/>
</dbReference>
<evidence type="ECO:0000313" key="7">
    <source>
        <dbReference type="EMBL" id="HIV01864.1"/>
    </source>
</evidence>
<dbReference type="GO" id="GO:0005886">
    <property type="term" value="C:plasma membrane"/>
    <property type="evidence" value="ECO:0007669"/>
    <property type="project" value="UniProtKB-SubCell"/>
</dbReference>
<dbReference type="Proteomes" id="UP000886861">
    <property type="component" value="Unassembled WGS sequence"/>
</dbReference>
<keyword evidence="5 7" id="KW-0067">ATP-binding</keyword>
<evidence type="ECO:0000256" key="3">
    <source>
        <dbReference type="ARBA" id="ARBA00022448"/>
    </source>
</evidence>
<reference evidence="7" key="2">
    <citation type="journal article" date="2021" name="PeerJ">
        <title>Extensive microbial diversity within the chicken gut microbiome revealed by metagenomics and culture.</title>
        <authorList>
            <person name="Gilroy R."/>
            <person name="Ravi A."/>
            <person name="Getino M."/>
            <person name="Pursley I."/>
            <person name="Horton D.L."/>
            <person name="Alikhan N.F."/>
            <person name="Baker D."/>
            <person name="Gharbi K."/>
            <person name="Hall N."/>
            <person name="Watson M."/>
            <person name="Adriaenssens E.M."/>
            <person name="Foster-Nyarko E."/>
            <person name="Jarju S."/>
            <person name="Secka A."/>
            <person name="Antonio M."/>
            <person name="Oren A."/>
            <person name="Chaudhuri R.R."/>
            <person name="La Ragione R."/>
            <person name="Hildebrand F."/>
            <person name="Pallen M.J."/>
        </authorList>
    </citation>
    <scope>NUCLEOTIDE SEQUENCE</scope>
    <source>
        <strain evidence="7">CHK186-9395</strain>
    </source>
</reference>
<dbReference type="PROSITE" id="PS00211">
    <property type="entry name" value="ABC_TRANSPORTER_1"/>
    <property type="match status" value="1"/>
</dbReference>
<accession>A0A9D1NFR8</accession>
<dbReference type="InterPro" id="IPR017871">
    <property type="entry name" value="ABC_transporter-like_CS"/>
</dbReference>
<evidence type="ECO:0000259" key="6">
    <source>
        <dbReference type="PROSITE" id="PS50893"/>
    </source>
</evidence>
<evidence type="ECO:0000256" key="2">
    <source>
        <dbReference type="ARBA" id="ARBA00005417"/>
    </source>
</evidence>
<dbReference type="PANTHER" id="PTHR42734">
    <property type="entry name" value="METAL TRANSPORT SYSTEM ATP-BINDING PROTEIN TM_0124-RELATED"/>
    <property type="match status" value="1"/>
</dbReference>
<evidence type="ECO:0000256" key="5">
    <source>
        <dbReference type="ARBA" id="ARBA00022840"/>
    </source>
</evidence>
<feature type="domain" description="ABC transporter" evidence="6">
    <location>
        <begin position="2"/>
        <end position="234"/>
    </location>
</feature>
<dbReference type="SUPFAM" id="SSF52540">
    <property type="entry name" value="P-loop containing nucleoside triphosphate hydrolases"/>
    <property type="match status" value="1"/>
</dbReference>
<evidence type="ECO:0000256" key="4">
    <source>
        <dbReference type="ARBA" id="ARBA00022741"/>
    </source>
</evidence>
<keyword evidence="3" id="KW-0813">Transport</keyword>
<name>A0A9D1NFR8_9FIRM</name>
<proteinExistence type="inferred from homology"/>
<dbReference type="Pfam" id="PF00005">
    <property type="entry name" value="ABC_tran"/>
    <property type="match status" value="1"/>
</dbReference>
<comment type="caution">
    <text evidence="7">The sequence shown here is derived from an EMBL/GenBank/DDBJ whole genome shotgun (WGS) entry which is preliminary data.</text>
</comment>
<dbReference type="SMART" id="SM00382">
    <property type="entry name" value="AAA"/>
    <property type="match status" value="1"/>
</dbReference>
<dbReference type="CDD" id="cd03225">
    <property type="entry name" value="ABC_cobalt_CbiO_domain1"/>
    <property type="match status" value="1"/>
</dbReference>
<dbReference type="EMBL" id="DVOJ01000016">
    <property type="protein sequence ID" value="HIV01864.1"/>
    <property type="molecule type" value="Genomic_DNA"/>
</dbReference>
<sequence>MLELKNVTYKIRDEKTNTDKTVLKDISISFPDNKLTVITGQNGSGKSTLIKLIMGIISPTSGEIFYNGKNITNLSLNERVSLGLTIAFQQPVRFKGLTVKNLLDVASEKSNKVSDACEYLSKVGLCAKNYLNRELDGTLSGGELKRIELAISLAKGGEVFLFDEPEAGIDLWSFDSLIDIFKSLKDKTVIIVSHQEKILENADYLLLIENDGYKMGSKEEVYSSLKKEPLCRKLGGANE</sequence>
<reference evidence="7" key="1">
    <citation type="submission" date="2020-10" db="EMBL/GenBank/DDBJ databases">
        <authorList>
            <person name="Gilroy R."/>
        </authorList>
    </citation>
    <scope>NUCLEOTIDE SEQUENCE</scope>
    <source>
        <strain evidence="7">CHK186-9395</strain>
    </source>
</reference>
<dbReference type="Gene3D" id="3.40.50.300">
    <property type="entry name" value="P-loop containing nucleotide triphosphate hydrolases"/>
    <property type="match status" value="1"/>
</dbReference>
<evidence type="ECO:0000313" key="8">
    <source>
        <dbReference type="Proteomes" id="UP000886861"/>
    </source>
</evidence>
<keyword evidence="4" id="KW-0547">Nucleotide-binding</keyword>
<dbReference type="InterPro" id="IPR003593">
    <property type="entry name" value="AAA+_ATPase"/>
</dbReference>
<gene>
    <name evidence="7" type="ORF">IAA62_04870</name>
</gene>
<dbReference type="AlphaFoldDB" id="A0A9D1NFR8"/>
<dbReference type="InterPro" id="IPR027417">
    <property type="entry name" value="P-loop_NTPase"/>
</dbReference>
<dbReference type="InterPro" id="IPR050153">
    <property type="entry name" value="Metal_Ion_Import_ABC"/>
</dbReference>
<dbReference type="InterPro" id="IPR015856">
    <property type="entry name" value="ABC_transpr_CbiO/EcfA_su"/>
</dbReference>
<comment type="subcellular location">
    <subcellularLocation>
        <location evidence="1">Cell membrane</location>
        <topology evidence="1">Peripheral membrane protein</topology>
    </subcellularLocation>
</comment>
<dbReference type="InterPro" id="IPR003439">
    <property type="entry name" value="ABC_transporter-like_ATP-bd"/>
</dbReference>